<evidence type="ECO:0000313" key="5">
    <source>
        <dbReference type="RefSeq" id="XP_014678615.1"/>
    </source>
</evidence>
<accession>A0ABM1F2E4</accession>
<dbReference type="RefSeq" id="XP_014678615.1">
    <property type="nucleotide sequence ID" value="XM_014823129.1"/>
</dbReference>
<dbReference type="InterPro" id="IPR036028">
    <property type="entry name" value="SH3-like_dom_sf"/>
</dbReference>
<dbReference type="Pfam" id="PF00018">
    <property type="entry name" value="SH3_1"/>
    <property type="match status" value="1"/>
</dbReference>
<name>A0ABM1F2E4_PRICU</name>
<evidence type="ECO:0000256" key="2">
    <source>
        <dbReference type="PROSITE-ProRule" id="PRU00192"/>
    </source>
</evidence>
<keyword evidence="4" id="KW-1185">Reference proteome</keyword>
<evidence type="ECO:0000259" key="3">
    <source>
        <dbReference type="PROSITE" id="PS50002"/>
    </source>
</evidence>
<evidence type="ECO:0000313" key="4">
    <source>
        <dbReference type="Proteomes" id="UP000695022"/>
    </source>
</evidence>
<dbReference type="InterPro" id="IPR001452">
    <property type="entry name" value="SH3_domain"/>
</dbReference>
<reference evidence="5" key="1">
    <citation type="submission" date="2025-08" db="UniProtKB">
        <authorList>
            <consortium name="RefSeq"/>
        </authorList>
    </citation>
    <scope>IDENTIFICATION</scope>
</reference>
<dbReference type="SUPFAM" id="SSF50044">
    <property type="entry name" value="SH3-domain"/>
    <property type="match status" value="1"/>
</dbReference>
<protein>
    <submittedName>
        <fullName evidence="5">Vinexin-like</fullName>
    </submittedName>
</protein>
<dbReference type="Proteomes" id="UP000695022">
    <property type="component" value="Unplaced"/>
</dbReference>
<evidence type="ECO:0000256" key="1">
    <source>
        <dbReference type="ARBA" id="ARBA00022443"/>
    </source>
</evidence>
<keyword evidence="1 2" id="KW-0728">SH3 domain</keyword>
<proteinExistence type="predicted"/>
<dbReference type="GeneID" id="106818417"/>
<dbReference type="PROSITE" id="PS50002">
    <property type="entry name" value="SH3"/>
    <property type="match status" value="1"/>
</dbReference>
<feature type="domain" description="SH3" evidence="3">
    <location>
        <begin position="10"/>
        <end position="69"/>
    </location>
</feature>
<organism evidence="4 5">
    <name type="scientific">Priapulus caudatus</name>
    <name type="common">Priapulid worm</name>
    <dbReference type="NCBI Taxonomy" id="37621"/>
    <lineage>
        <taxon>Eukaryota</taxon>
        <taxon>Metazoa</taxon>
        <taxon>Ecdysozoa</taxon>
        <taxon>Scalidophora</taxon>
        <taxon>Priapulida</taxon>
        <taxon>Priapulimorpha</taxon>
        <taxon>Priapulimorphida</taxon>
        <taxon>Priapulidae</taxon>
        <taxon>Priapulus</taxon>
    </lineage>
</organism>
<sequence length="84" mass="9468">MDEVKTDPAQETREAKVKFDFDAASLNELSLKKGEVVTLLREVDDILVRGSHRDRARIFPIALRGVMRADVCPTHNSSSKHVFC</sequence>
<dbReference type="Gene3D" id="2.30.30.40">
    <property type="entry name" value="SH3 Domains"/>
    <property type="match status" value="1"/>
</dbReference>
<gene>
    <name evidence="5" type="primary">LOC106818417</name>
</gene>